<reference evidence="5 6" key="1">
    <citation type="submission" date="2018-04" db="EMBL/GenBank/DDBJ databases">
        <title>The genome of golden apple snail Pomacea canaliculata provides insight into stress tolerance and invasive adaptation.</title>
        <authorList>
            <person name="Liu C."/>
            <person name="Liu B."/>
            <person name="Ren Y."/>
            <person name="Zhang Y."/>
            <person name="Wang H."/>
            <person name="Li S."/>
            <person name="Jiang F."/>
            <person name="Yin L."/>
            <person name="Zhang G."/>
            <person name="Qian W."/>
            <person name="Fan W."/>
        </authorList>
    </citation>
    <scope>NUCLEOTIDE SEQUENCE [LARGE SCALE GENOMIC DNA]</scope>
    <source>
        <strain evidence="5">SZHN2017</strain>
        <tissue evidence="5">Muscle</tissue>
    </source>
</reference>
<dbReference type="Pfam" id="PF06083">
    <property type="entry name" value="IL17"/>
    <property type="match status" value="1"/>
</dbReference>
<keyword evidence="6" id="KW-1185">Reference proteome</keyword>
<dbReference type="Gene3D" id="2.10.90.10">
    <property type="entry name" value="Cystine-knot cytokines"/>
    <property type="match status" value="1"/>
</dbReference>
<dbReference type="GO" id="GO:0005125">
    <property type="term" value="F:cytokine activity"/>
    <property type="evidence" value="ECO:0007669"/>
    <property type="project" value="InterPro"/>
</dbReference>
<proteinExistence type="inferred from homology"/>
<comment type="caution">
    <text evidence="5">The sequence shown here is derived from an EMBL/GenBank/DDBJ whole genome shotgun (WGS) entry which is preliminary data.</text>
</comment>
<accession>A0A2T7PHT9</accession>
<evidence type="ECO:0000313" key="6">
    <source>
        <dbReference type="Proteomes" id="UP000245119"/>
    </source>
</evidence>
<comment type="subcellular location">
    <subcellularLocation>
        <location evidence="1">Secreted</location>
    </subcellularLocation>
</comment>
<protein>
    <submittedName>
        <fullName evidence="5">Uncharacterized protein</fullName>
    </submittedName>
</protein>
<dbReference type="AlphaFoldDB" id="A0A2T7PHT9"/>
<evidence type="ECO:0000256" key="1">
    <source>
        <dbReference type="ARBA" id="ARBA00004613"/>
    </source>
</evidence>
<gene>
    <name evidence="5" type="ORF">C0Q70_08430</name>
</gene>
<dbReference type="EMBL" id="PZQS01000004">
    <property type="protein sequence ID" value="PVD32982.1"/>
    <property type="molecule type" value="Genomic_DNA"/>
</dbReference>
<evidence type="ECO:0000256" key="4">
    <source>
        <dbReference type="ARBA" id="ARBA00022729"/>
    </source>
</evidence>
<dbReference type="OrthoDB" id="6108548at2759"/>
<dbReference type="SUPFAM" id="SSF57501">
    <property type="entry name" value="Cystine-knot cytokines"/>
    <property type="match status" value="1"/>
</dbReference>
<keyword evidence="3" id="KW-0964">Secreted</keyword>
<dbReference type="InterPro" id="IPR029034">
    <property type="entry name" value="Cystine-knot_cytokine"/>
</dbReference>
<sequence length="112" mass="12931">MIHRKNCSDGRNQDPCPVTWVFNYDSDRFPDTLVEARCKRCERGSMTGFTCRPVYYYTKVLRKGNCDRETGVYSYEPVYEQVSISCSLHVMGAIEGAKLARAHSQNEFNRMS</sequence>
<comment type="similarity">
    <text evidence="2">Belongs to the IL-17 family.</text>
</comment>
<evidence type="ECO:0000256" key="2">
    <source>
        <dbReference type="ARBA" id="ARBA00007236"/>
    </source>
</evidence>
<evidence type="ECO:0000313" key="5">
    <source>
        <dbReference type="EMBL" id="PVD32982.1"/>
    </source>
</evidence>
<evidence type="ECO:0000256" key="3">
    <source>
        <dbReference type="ARBA" id="ARBA00022525"/>
    </source>
</evidence>
<dbReference type="InterPro" id="IPR010345">
    <property type="entry name" value="IL-17_fam"/>
</dbReference>
<keyword evidence="4" id="KW-0732">Signal</keyword>
<dbReference type="GO" id="GO:0005576">
    <property type="term" value="C:extracellular region"/>
    <property type="evidence" value="ECO:0007669"/>
    <property type="project" value="UniProtKB-SubCell"/>
</dbReference>
<dbReference type="Proteomes" id="UP000245119">
    <property type="component" value="Linkage Group LG4"/>
</dbReference>
<name>A0A2T7PHT9_POMCA</name>
<organism evidence="5 6">
    <name type="scientific">Pomacea canaliculata</name>
    <name type="common">Golden apple snail</name>
    <dbReference type="NCBI Taxonomy" id="400727"/>
    <lineage>
        <taxon>Eukaryota</taxon>
        <taxon>Metazoa</taxon>
        <taxon>Spiralia</taxon>
        <taxon>Lophotrochozoa</taxon>
        <taxon>Mollusca</taxon>
        <taxon>Gastropoda</taxon>
        <taxon>Caenogastropoda</taxon>
        <taxon>Architaenioglossa</taxon>
        <taxon>Ampullarioidea</taxon>
        <taxon>Ampullariidae</taxon>
        <taxon>Pomacea</taxon>
    </lineage>
</organism>